<protein>
    <submittedName>
        <fullName evidence="3">YcdB/YcdC domain-containing protein</fullName>
    </submittedName>
</protein>
<feature type="domain" description="SLH" evidence="2">
    <location>
        <begin position="717"/>
        <end position="780"/>
    </location>
</feature>
<organism evidence="3 4">
    <name type="scientific">Paenibacillus residui</name>
    <dbReference type="NCBI Taxonomy" id="629724"/>
    <lineage>
        <taxon>Bacteria</taxon>
        <taxon>Bacillati</taxon>
        <taxon>Bacillota</taxon>
        <taxon>Bacilli</taxon>
        <taxon>Bacillales</taxon>
        <taxon>Paenibacillaceae</taxon>
        <taxon>Paenibacillus</taxon>
    </lineage>
</organism>
<sequence length="784" mass="87292">MKAPKTLLAFGMTTAMMFSLLPSAYADQPVSASHTSSKAVTVLPSPALPADNVASDKANEEAAARAKISKERAIELAKASADVPADYSLQNISFNTWGATGKTGAWSLSFVKEEQDRYYGNIQVTVNAETGKISHISKYVNDPENRPSFPPKVELQEAKTIAGQLLERYNPELKDAVRYNEDMEKWAKPPLDGNVSYSIKYDRLVNGIPFPGNYIQFTIDSNGNMTQYEYYWEEQLSFEEAASALSQEQALQIIKEQAKPHLNYLMNGNSRGKKWEPALTYSLRNVLLDANSGKFINEAGKPASASVSYSPLTDKPLAPMPPSNLQLTEKQAEEQVRKLLSLPENAELTDAYYNENVDSGVATWNLNWKAPQEGGKDEYWIYASVNSSTGEILSFNKGRPIVLDKESEQQESQLNAETAKKTAIEFVQSLYPHYSNQLAVDEQAFNDFPAEKIRMAESVIVPFKQLINGIPTESEGISVQIDSATGEVSGVWTNLYTSPHPENVPELMDDKEALSLLLSHYDLQLQYVIPMNPGYPVPIIWTKSSTSEEEAKSAKPVYRLVPKHPLDGLFLDASTGQWRSREDGSPANPEKQQASDLENHWARKELQLMMDYNAIDVVDGKVYPDKEITRGEMIKMLVIARNGGGFVPYFDQSRKATFADVGSSSPYFSYVEAAVDANLIDRSQSSFQPDSHMNREELAALLVRALGYSKLAEHPDMFRLSAADADQIQLKGQVALVLGLGILTTSEDGRFQPEQKVSRAQAATSFYRYLEKRATLRDTPIQYY</sequence>
<evidence type="ECO:0000313" key="4">
    <source>
        <dbReference type="Proteomes" id="UP001597120"/>
    </source>
</evidence>
<feature type="signal peptide" evidence="1">
    <location>
        <begin position="1"/>
        <end position="26"/>
    </location>
</feature>
<feature type="domain" description="SLH" evidence="2">
    <location>
        <begin position="654"/>
        <end position="716"/>
    </location>
</feature>
<evidence type="ECO:0000259" key="2">
    <source>
        <dbReference type="PROSITE" id="PS51272"/>
    </source>
</evidence>
<comment type="caution">
    <text evidence="3">The sequence shown here is derived from an EMBL/GenBank/DDBJ whole genome shotgun (WGS) entry which is preliminary data.</text>
</comment>
<dbReference type="Proteomes" id="UP001597120">
    <property type="component" value="Unassembled WGS sequence"/>
</dbReference>
<dbReference type="Pfam" id="PF00395">
    <property type="entry name" value="SLH"/>
    <property type="match status" value="2"/>
</dbReference>
<dbReference type="Pfam" id="PF16244">
    <property type="entry name" value="DUF4901"/>
    <property type="match status" value="2"/>
</dbReference>
<dbReference type="InterPro" id="IPR032599">
    <property type="entry name" value="YcdB/YcdC_rep_domain"/>
</dbReference>
<dbReference type="InterPro" id="IPR001119">
    <property type="entry name" value="SLH_dom"/>
</dbReference>
<name>A0ABW3DAU8_9BACL</name>
<dbReference type="PROSITE" id="PS51272">
    <property type="entry name" value="SLH"/>
    <property type="match status" value="3"/>
</dbReference>
<feature type="domain" description="SLH" evidence="2">
    <location>
        <begin position="589"/>
        <end position="651"/>
    </location>
</feature>
<evidence type="ECO:0000256" key="1">
    <source>
        <dbReference type="SAM" id="SignalP"/>
    </source>
</evidence>
<gene>
    <name evidence="3" type="ORF">ACFQ03_15845</name>
</gene>
<reference evidence="4" key="1">
    <citation type="journal article" date="2019" name="Int. J. Syst. Evol. Microbiol.">
        <title>The Global Catalogue of Microorganisms (GCM) 10K type strain sequencing project: providing services to taxonomists for standard genome sequencing and annotation.</title>
        <authorList>
            <consortium name="The Broad Institute Genomics Platform"/>
            <consortium name="The Broad Institute Genome Sequencing Center for Infectious Disease"/>
            <person name="Wu L."/>
            <person name="Ma J."/>
        </authorList>
    </citation>
    <scope>NUCLEOTIDE SEQUENCE [LARGE SCALE GENOMIC DNA]</scope>
    <source>
        <strain evidence="4">CCUG 57263</strain>
    </source>
</reference>
<dbReference type="EMBL" id="JBHTIU010000051">
    <property type="protein sequence ID" value="MFD0870627.1"/>
    <property type="molecule type" value="Genomic_DNA"/>
</dbReference>
<proteinExistence type="predicted"/>
<keyword evidence="4" id="KW-1185">Reference proteome</keyword>
<evidence type="ECO:0000313" key="3">
    <source>
        <dbReference type="EMBL" id="MFD0870627.1"/>
    </source>
</evidence>
<dbReference type="RefSeq" id="WP_379289337.1">
    <property type="nucleotide sequence ID" value="NZ_JBHTIU010000051.1"/>
</dbReference>
<keyword evidence="1" id="KW-0732">Signal</keyword>
<feature type="chain" id="PRO_5046164980" evidence="1">
    <location>
        <begin position="27"/>
        <end position="784"/>
    </location>
</feature>
<accession>A0ABW3DAU8</accession>